<evidence type="ECO:0000256" key="5">
    <source>
        <dbReference type="ARBA" id="ARBA00023187"/>
    </source>
</evidence>
<dbReference type="AlphaFoldDB" id="A0A132ALP5"/>
<sequence length="780" mass="91451">MSHDDRDGFVDFEITENDIEQEFDPFRSRRSMSKNQAIYGIWADSESDDEGGEGKDFNKKRKKTDYTTQLNFVKSEKKLQDQINDGEQKVKHREPNNRPWSGSMSSSFVNSDAEFGQWEMYTKGVGSKLLQKMGYQPGKGLGKNLQGIIEPIEAKKRPGAGSIGLYGPEASRKPRKGNDEESMETKEVDRENTKQNWKKNQKEKIKKIEIYNKSTEDIIAESVKKSWNNENTDLIGVKIIDMTGPEQRVLSGLTQLHQSKPEKPKSDYEITPFNRRFDIPELKKNIERLVLLSEKNLVKLKRNHDRNQRTIEDFHDERERLRELLKTLQEQLFILESLSNFVESIEEDLNDAKKLSFEKTLNKFETLLTEDFKQKIKSIKLDHLILCAFGQILANELRTWHPLKSLVNRSKTFEILLWEHWNPIVCRNLQCWHSIKNYDPIISFLIQWQPLIPKWMFEYFIVNALIPKLHAEVDEWNPLTDVVPVHSWIHPWLPLIAINDEYNGLFEPIYETIRKKLANALTKWHPSDSSARLILEPWINVFTDSSLQTFLDVNIVPKLEKIMQTFVINPSQQSLNEWNWVSSWISIVSFNTIVSILERHFFPKWLNVLYVWLGSGSANFNEISSWYQGWKTLMGDRMINHPTIKEFLRKALIMMDHAVNLNTGLQDFQSYYNPRGQTMSKSFNETKTTDVSINRQPIDSSEEKINFRQMIEMKAQEQGILFLPIVNRFESGHQVFKFGPYLIYIDNQVIFQQKFVQGKKSWQPIMINNLIDLCHNQNYS</sequence>
<accession>A0A132ALP5</accession>
<feature type="coiled-coil region" evidence="8">
    <location>
        <begin position="283"/>
        <end position="355"/>
    </location>
</feature>
<evidence type="ECO:0000256" key="4">
    <source>
        <dbReference type="ARBA" id="ARBA00022728"/>
    </source>
</evidence>
<keyword evidence="3 7" id="KW-0507">mRNA processing</keyword>
<dbReference type="GO" id="GO:0071008">
    <property type="term" value="C:U2-type post-mRNA release spliceosomal complex"/>
    <property type="evidence" value="ECO:0007669"/>
    <property type="project" value="TreeGrafter"/>
</dbReference>
<dbReference type="Pfam" id="PF07842">
    <property type="entry name" value="GCFC"/>
    <property type="match status" value="1"/>
</dbReference>
<keyword evidence="8" id="KW-0175">Coiled coil</keyword>
<dbReference type="PANTHER" id="PTHR23329:SF1">
    <property type="entry name" value="TUFTELIN-INTERACTING PROTEIN 11"/>
    <property type="match status" value="1"/>
</dbReference>
<evidence type="ECO:0000256" key="8">
    <source>
        <dbReference type="SAM" id="Coils"/>
    </source>
</evidence>
<organism evidence="10 11">
    <name type="scientific">Sarcoptes scabiei</name>
    <name type="common">Itch mite</name>
    <name type="synonym">Acarus scabiei</name>
    <dbReference type="NCBI Taxonomy" id="52283"/>
    <lineage>
        <taxon>Eukaryota</taxon>
        <taxon>Metazoa</taxon>
        <taxon>Ecdysozoa</taxon>
        <taxon>Arthropoda</taxon>
        <taxon>Chelicerata</taxon>
        <taxon>Arachnida</taxon>
        <taxon>Acari</taxon>
        <taxon>Acariformes</taxon>
        <taxon>Sarcoptiformes</taxon>
        <taxon>Astigmata</taxon>
        <taxon>Psoroptidia</taxon>
        <taxon>Sarcoptoidea</taxon>
        <taxon>Sarcoptidae</taxon>
        <taxon>Sarcoptinae</taxon>
        <taxon>Sarcoptes</taxon>
    </lineage>
</organism>
<dbReference type="PIRSF" id="PIRSF017706">
    <property type="entry name" value="TFIP11"/>
    <property type="match status" value="1"/>
</dbReference>
<evidence type="ECO:0000256" key="2">
    <source>
        <dbReference type="ARBA" id="ARBA00010900"/>
    </source>
</evidence>
<dbReference type="InterPro" id="IPR022783">
    <property type="entry name" value="GCFC_dom"/>
</dbReference>
<dbReference type="GO" id="GO:0003676">
    <property type="term" value="F:nucleic acid binding"/>
    <property type="evidence" value="ECO:0007669"/>
    <property type="project" value="InterPro"/>
</dbReference>
<dbReference type="InterPro" id="IPR045211">
    <property type="entry name" value="TFP11/STIP/Ntr1"/>
</dbReference>
<dbReference type="GO" id="GO:0000390">
    <property type="term" value="P:spliceosomal complex disassembly"/>
    <property type="evidence" value="ECO:0007669"/>
    <property type="project" value="InterPro"/>
</dbReference>
<dbReference type="InterPro" id="IPR022159">
    <property type="entry name" value="STIP/TFIP11_N"/>
</dbReference>
<dbReference type="VEuPathDB" id="VectorBase:SSCA000974"/>
<dbReference type="SMART" id="SM00443">
    <property type="entry name" value="G_patch"/>
    <property type="match status" value="1"/>
</dbReference>
<comment type="similarity">
    <text evidence="2 7">Belongs to the TFP11/STIP family.</text>
</comment>
<evidence type="ECO:0000256" key="3">
    <source>
        <dbReference type="ARBA" id="ARBA00022664"/>
    </source>
</evidence>
<evidence type="ECO:0000256" key="6">
    <source>
        <dbReference type="ARBA" id="ARBA00023242"/>
    </source>
</evidence>
<evidence type="ECO:0000256" key="1">
    <source>
        <dbReference type="ARBA" id="ARBA00004123"/>
    </source>
</evidence>
<dbReference type="EMBL" id="JXLN01018322">
    <property type="protein sequence ID" value="KPM11928.1"/>
    <property type="molecule type" value="Genomic_DNA"/>
</dbReference>
<protein>
    <submittedName>
        <fullName evidence="10">Tuftelin-interacting protein 11-like protein</fullName>
    </submittedName>
</protein>
<dbReference type="Pfam" id="PF01585">
    <property type="entry name" value="G-patch"/>
    <property type="match status" value="1"/>
</dbReference>
<keyword evidence="5 7" id="KW-0508">mRNA splicing</keyword>
<dbReference type="Proteomes" id="UP000616769">
    <property type="component" value="Unassembled WGS sequence"/>
</dbReference>
<evidence type="ECO:0000313" key="10">
    <source>
        <dbReference type="EMBL" id="KPM11928.1"/>
    </source>
</evidence>
<keyword evidence="6 7" id="KW-0539">Nucleus</keyword>
<keyword evidence="4 7" id="KW-0747">Spliceosome</keyword>
<dbReference type="PROSITE" id="PS50174">
    <property type="entry name" value="G_PATCH"/>
    <property type="match status" value="1"/>
</dbReference>
<evidence type="ECO:0000313" key="11">
    <source>
        <dbReference type="Proteomes" id="UP000616769"/>
    </source>
</evidence>
<evidence type="ECO:0000256" key="9">
    <source>
        <dbReference type="SAM" id="MobiDB-lite"/>
    </source>
</evidence>
<dbReference type="Pfam" id="PF12457">
    <property type="entry name" value="TIP_N"/>
    <property type="match status" value="1"/>
</dbReference>
<dbReference type="PANTHER" id="PTHR23329">
    <property type="entry name" value="TUFTELIN-INTERACTING PROTEIN 11-RELATED"/>
    <property type="match status" value="1"/>
</dbReference>
<dbReference type="OrthoDB" id="4822at2759"/>
<feature type="compositionally biased region" description="Polar residues" evidence="9">
    <location>
        <begin position="98"/>
        <end position="107"/>
    </location>
</feature>
<feature type="region of interest" description="Disordered" evidence="9">
    <location>
        <begin position="41"/>
        <end position="61"/>
    </location>
</feature>
<proteinExistence type="inferred from homology"/>
<comment type="caution">
    <text evidence="10">The sequence shown here is derived from an EMBL/GenBank/DDBJ whole genome shotgun (WGS) entry which is preliminary data.</text>
</comment>
<name>A0A132ALP5_SARSC</name>
<feature type="region of interest" description="Disordered" evidence="9">
    <location>
        <begin position="156"/>
        <end position="198"/>
    </location>
</feature>
<evidence type="ECO:0000256" key="7">
    <source>
        <dbReference type="PIRNR" id="PIRNR017706"/>
    </source>
</evidence>
<reference evidence="10 11" key="1">
    <citation type="journal article" date="2015" name="Parasit. Vectors">
        <title>Draft genome of the scabies mite.</title>
        <authorList>
            <person name="Rider S.D.Jr."/>
            <person name="Morgan M.S."/>
            <person name="Arlian L.G."/>
        </authorList>
    </citation>
    <scope>NUCLEOTIDE SEQUENCE [LARGE SCALE GENOMIC DNA]</scope>
    <source>
        <strain evidence="10">Arlian Lab</strain>
    </source>
</reference>
<dbReference type="InterPro" id="IPR024933">
    <property type="entry name" value="TFP11"/>
</dbReference>
<feature type="compositionally biased region" description="Basic and acidic residues" evidence="9">
    <location>
        <begin position="170"/>
        <end position="193"/>
    </location>
</feature>
<comment type="subcellular location">
    <subcellularLocation>
        <location evidence="1 7">Nucleus</location>
    </subcellularLocation>
</comment>
<feature type="compositionally biased region" description="Basic and acidic residues" evidence="9">
    <location>
        <begin position="77"/>
        <end position="96"/>
    </location>
</feature>
<feature type="region of interest" description="Disordered" evidence="9">
    <location>
        <begin position="77"/>
        <end position="107"/>
    </location>
</feature>
<dbReference type="InterPro" id="IPR000467">
    <property type="entry name" value="G_patch_dom"/>
</dbReference>
<gene>
    <name evidence="10" type="ORF">QR98_0105070</name>
</gene>